<reference evidence="2 3" key="1">
    <citation type="submission" date="2024-03" db="EMBL/GenBank/DDBJ databases">
        <title>Genome-scale model development and genomic sequencing of the oleaginous clade Lipomyces.</title>
        <authorList>
            <consortium name="Lawrence Berkeley National Laboratory"/>
            <person name="Czajka J.J."/>
            <person name="Han Y."/>
            <person name="Kim J."/>
            <person name="Mondo S.J."/>
            <person name="Hofstad B.A."/>
            <person name="Robles A."/>
            <person name="Haridas S."/>
            <person name="Riley R."/>
            <person name="LaButti K."/>
            <person name="Pangilinan J."/>
            <person name="Andreopoulos W."/>
            <person name="Lipzen A."/>
            <person name="Yan J."/>
            <person name="Wang M."/>
            <person name="Ng V."/>
            <person name="Grigoriev I.V."/>
            <person name="Spatafora J.W."/>
            <person name="Magnuson J.K."/>
            <person name="Baker S.E."/>
            <person name="Pomraning K.R."/>
        </authorList>
    </citation>
    <scope>NUCLEOTIDE SEQUENCE [LARGE SCALE GENOMIC DNA]</scope>
    <source>
        <strain evidence="2 3">Phaff 52-87</strain>
    </source>
</reference>
<gene>
    <name evidence="2" type="ORF">BZA70DRAFT_297775</name>
</gene>
<keyword evidence="3" id="KW-1185">Reference proteome</keyword>
<organism evidence="2 3">
    <name type="scientific">Myxozyma melibiosi</name>
    <dbReference type="NCBI Taxonomy" id="54550"/>
    <lineage>
        <taxon>Eukaryota</taxon>
        <taxon>Fungi</taxon>
        <taxon>Dikarya</taxon>
        <taxon>Ascomycota</taxon>
        <taxon>Saccharomycotina</taxon>
        <taxon>Lipomycetes</taxon>
        <taxon>Lipomycetales</taxon>
        <taxon>Lipomycetaceae</taxon>
        <taxon>Myxozyma</taxon>
    </lineage>
</organism>
<comment type="caution">
    <text evidence="2">The sequence shown here is derived from an EMBL/GenBank/DDBJ whole genome shotgun (WGS) entry which is preliminary data.</text>
</comment>
<feature type="region of interest" description="Disordered" evidence="1">
    <location>
        <begin position="70"/>
        <end position="92"/>
    </location>
</feature>
<proteinExistence type="predicted"/>
<name>A0ABR1EY75_9ASCO</name>
<dbReference type="EMBL" id="JBBJBU010000016">
    <property type="protein sequence ID" value="KAK7202567.1"/>
    <property type="molecule type" value="Genomic_DNA"/>
</dbReference>
<evidence type="ECO:0000313" key="2">
    <source>
        <dbReference type="EMBL" id="KAK7202567.1"/>
    </source>
</evidence>
<dbReference type="Proteomes" id="UP001498771">
    <property type="component" value="Unassembled WGS sequence"/>
</dbReference>
<protein>
    <submittedName>
        <fullName evidence="2">Uncharacterized protein</fullName>
    </submittedName>
</protein>
<accession>A0ABR1EY75</accession>
<sequence length="153" mass="16805">MAFTRKSSRFRFWRSSASLAPEKPLAAASPAPSSSQAVVSAPVPEDRDRLVIVVSADHKLSVVSPRIKHSIIPPESSTPPTPADHTRSPKSAHQYIIPECCKADTEAQDVSSPWDEHVDDYVSAVIAIPHLSAMQRFEMLNRVNELLVPLKSE</sequence>
<evidence type="ECO:0000313" key="3">
    <source>
        <dbReference type="Proteomes" id="UP001498771"/>
    </source>
</evidence>
<evidence type="ECO:0000256" key="1">
    <source>
        <dbReference type="SAM" id="MobiDB-lite"/>
    </source>
</evidence>
<dbReference type="GeneID" id="90040088"/>
<feature type="region of interest" description="Disordered" evidence="1">
    <location>
        <begin position="21"/>
        <end position="41"/>
    </location>
</feature>
<dbReference type="RefSeq" id="XP_064765600.1">
    <property type="nucleotide sequence ID" value="XM_064914576.1"/>
</dbReference>